<evidence type="ECO:0000256" key="5">
    <source>
        <dbReference type="ARBA" id="ARBA00023136"/>
    </source>
</evidence>
<dbReference type="Pfam" id="PF01810">
    <property type="entry name" value="LysE"/>
    <property type="match status" value="1"/>
</dbReference>
<gene>
    <name evidence="7" type="ORF">MPPM_1480</name>
</gene>
<proteinExistence type="predicted"/>
<organism evidence="7 8">
    <name type="scientific">Methylorubrum populi</name>
    <dbReference type="NCBI Taxonomy" id="223967"/>
    <lineage>
        <taxon>Bacteria</taxon>
        <taxon>Pseudomonadati</taxon>
        <taxon>Pseudomonadota</taxon>
        <taxon>Alphaproteobacteria</taxon>
        <taxon>Hyphomicrobiales</taxon>
        <taxon>Methylobacteriaceae</taxon>
        <taxon>Methylorubrum</taxon>
    </lineage>
</organism>
<evidence type="ECO:0000256" key="4">
    <source>
        <dbReference type="ARBA" id="ARBA00022989"/>
    </source>
</evidence>
<evidence type="ECO:0000256" key="1">
    <source>
        <dbReference type="ARBA" id="ARBA00004651"/>
    </source>
</evidence>
<dbReference type="InterPro" id="IPR001123">
    <property type="entry name" value="LeuE-type"/>
</dbReference>
<dbReference type="EMBL" id="AP014809">
    <property type="protein sequence ID" value="BAU90085.1"/>
    <property type="molecule type" value="Genomic_DNA"/>
</dbReference>
<keyword evidence="4 6" id="KW-1133">Transmembrane helix</keyword>
<evidence type="ECO:0000313" key="7">
    <source>
        <dbReference type="EMBL" id="BAU90085.1"/>
    </source>
</evidence>
<dbReference type="OrthoDB" id="7346064at2"/>
<comment type="subcellular location">
    <subcellularLocation>
        <location evidence="1">Cell membrane</location>
        <topology evidence="1">Multi-pass membrane protein</topology>
    </subcellularLocation>
</comment>
<dbReference type="GO" id="GO:0015171">
    <property type="term" value="F:amino acid transmembrane transporter activity"/>
    <property type="evidence" value="ECO:0007669"/>
    <property type="project" value="TreeGrafter"/>
</dbReference>
<keyword evidence="3 6" id="KW-0812">Transmembrane</keyword>
<dbReference type="PANTHER" id="PTHR30086">
    <property type="entry name" value="ARGININE EXPORTER PROTEIN ARGO"/>
    <property type="match status" value="1"/>
</dbReference>
<feature type="transmembrane region" description="Helical" evidence="6">
    <location>
        <begin position="39"/>
        <end position="62"/>
    </location>
</feature>
<dbReference type="Proteomes" id="UP000218288">
    <property type="component" value="Chromosome"/>
</dbReference>
<accession>A0A160PCP1</accession>
<protein>
    <submittedName>
        <fullName evidence="7">Amino acid transporter LysE</fullName>
    </submittedName>
</protein>
<evidence type="ECO:0000313" key="8">
    <source>
        <dbReference type="Proteomes" id="UP000218288"/>
    </source>
</evidence>
<dbReference type="AlphaFoldDB" id="A0A160PCP1"/>
<keyword evidence="5 6" id="KW-0472">Membrane</keyword>
<evidence type="ECO:0000256" key="6">
    <source>
        <dbReference type="SAM" id="Phobius"/>
    </source>
</evidence>
<dbReference type="PIRSF" id="PIRSF006324">
    <property type="entry name" value="LeuE"/>
    <property type="match status" value="1"/>
</dbReference>
<feature type="transmembrane region" description="Helical" evidence="6">
    <location>
        <begin position="146"/>
        <end position="170"/>
    </location>
</feature>
<sequence>MAELLAVVTITLLAVVSPGPDFAMVTRNSLVLSRQAGLLTAIGIGGGVLVHVAYTILGVGLLIQQSIWLFNALKLVGAAYLVWLGFGMLRAKPVKDEPNAPVAALSDMMAIRVGFLTNALNPKTTIFIVSLFMQVVQPTTPLSIQIGYGAFISAAHIVWFVLVAFFFSAGGVKRRILRVRHWIDRVFGGMLVLFGVLLARTSLAR</sequence>
<evidence type="ECO:0000256" key="3">
    <source>
        <dbReference type="ARBA" id="ARBA00022692"/>
    </source>
</evidence>
<keyword evidence="2" id="KW-1003">Cell membrane</keyword>
<name>A0A160PCP1_9HYPH</name>
<evidence type="ECO:0000256" key="2">
    <source>
        <dbReference type="ARBA" id="ARBA00022475"/>
    </source>
</evidence>
<reference evidence="7 8" key="1">
    <citation type="journal article" date="2016" name="Genome Announc.">
        <title>Complete Genome Sequence of Methylobacterium populi P-1M, Isolated from Pink-Pigmented Household Biofilm.</title>
        <authorList>
            <person name="Morohoshi T."/>
            <person name="Ikeda T."/>
        </authorList>
    </citation>
    <scope>NUCLEOTIDE SEQUENCE [LARGE SCALE GENOMIC DNA]</scope>
    <source>
        <strain evidence="7 8">P-1M</strain>
    </source>
</reference>
<feature type="transmembrane region" description="Helical" evidence="6">
    <location>
        <begin position="69"/>
        <end position="89"/>
    </location>
</feature>
<dbReference type="GO" id="GO:0005886">
    <property type="term" value="C:plasma membrane"/>
    <property type="evidence" value="ECO:0007669"/>
    <property type="project" value="UniProtKB-SubCell"/>
</dbReference>
<dbReference type="PANTHER" id="PTHR30086:SF21">
    <property type="entry name" value="TRANSPORT PROTEIN"/>
    <property type="match status" value="1"/>
</dbReference>
<feature type="transmembrane region" description="Helical" evidence="6">
    <location>
        <begin position="182"/>
        <end position="203"/>
    </location>
</feature>